<dbReference type="InterPro" id="IPR040986">
    <property type="entry name" value="QSOX_FAD-bd_dom"/>
</dbReference>
<evidence type="ECO:0000256" key="6">
    <source>
        <dbReference type="ARBA" id="ARBA00023002"/>
    </source>
</evidence>
<dbReference type="WormBase" id="CBG14281a">
    <property type="protein sequence ID" value="CBP47050"/>
    <property type="gene ID" value="WBGene00034834"/>
</dbReference>
<dbReference type="PROSITE" id="PS51352">
    <property type="entry name" value="THIOREDOXIN_2"/>
    <property type="match status" value="1"/>
</dbReference>
<feature type="domain" description="ERV/ALR sulfhydryl oxidase" evidence="11">
    <location>
        <begin position="426"/>
        <end position="533"/>
    </location>
</feature>
<evidence type="ECO:0000256" key="2">
    <source>
        <dbReference type="ARBA" id="ARBA00006041"/>
    </source>
</evidence>
<dbReference type="Pfam" id="PF00085">
    <property type="entry name" value="Thioredoxin"/>
    <property type="match status" value="1"/>
</dbReference>
<dbReference type="HOGENOM" id="CLU_020182_0_0_1"/>
<reference evidence="13 14" key="1">
    <citation type="journal article" date="2003" name="PLoS Biol.">
        <title>The genome sequence of Caenorhabditis briggsae: a platform for comparative genomics.</title>
        <authorList>
            <person name="Stein L.D."/>
            <person name="Bao Z."/>
            <person name="Blasiar D."/>
            <person name="Blumenthal T."/>
            <person name="Brent M.R."/>
            <person name="Chen N."/>
            <person name="Chinwalla A."/>
            <person name="Clarke L."/>
            <person name="Clee C."/>
            <person name="Coghlan A."/>
            <person name="Coulson A."/>
            <person name="D'Eustachio P."/>
            <person name="Fitch D.H."/>
            <person name="Fulton L.A."/>
            <person name="Fulton R.E."/>
            <person name="Griffiths-Jones S."/>
            <person name="Harris T.W."/>
            <person name="Hillier L.W."/>
            <person name="Kamath R."/>
            <person name="Kuwabara P.E."/>
            <person name="Mardis E.R."/>
            <person name="Marra M.A."/>
            <person name="Miner T.L."/>
            <person name="Minx P."/>
            <person name="Mullikin J.C."/>
            <person name="Plumb R.W."/>
            <person name="Rogers J."/>
            <person name="Schein J.E."/>
            <person name="Sohrmann M."/>
            <person name="Spieth J."/>
            <person name="Stajich J.E."/>
            <person name="Wei C."/>
            <person name="Willey D."/>
            <person name="Wilson R.K."/>
            <person name="Durbin R."/>
            <person name="Waterston R.H."/>
        </authorList>
    </citation>
    <scope>NUCLEOTIDE SEQUENCE [LARGE SCALE GENOMIC DNA]</scope>
    <source>
        <strain evidence="13 14">AF16</strain>
    </source>
</reference>
<name>A8XJN8_CAEBR</name>
<keyword evidence="14" id="KW-1185">Reference proteome</keyword>
<keyword evidence="5 10" id="KW-0274">FAD</keyword>
<comment type="cofactor">
    <cofactor evidence="1 10">
        <name>FAD</name>
        <dbReference type="ChEBI" id="CHEBI:57692"/>
    </cofactor>
</comment>
<dbReference type="AlphaFoldDB" id="A8XJN8"/>
<evidence type="ECO:0000256" key="4">
    <source>
        <dbReference type="ARBA" id="ARBA00022729"/>
    </source>
</evidence>
<keyword evidence="7" id="KW-1015">Disulfide bond</keyword>
<dbReference type="PANTHER" id="PTHR22897:SF26">
    <property type="entry name" value="SULFHYDRYL OXIDASE"/>
    <property type="match status" value="1"/>
</dbReference>
<dbReference type="GO" id="GO:0005615">
    <property type="term" value="C:extracellular space"/>
    <property type="evidence" value="ECO:0000318"/>
    <property type="project" value="GO_Central"/>
</dbReference>
<evidence type="ECO:0000256" key="10">
    <source>
        <dbReference type="RuleBase" id="RU371123"/>
    </source>
</evidence>
<dbReference type="FunFam" id="1.20.120.310:FF:000005">
    <property type="entry name" value="Sulfhydryl oxidase"/>
    <property type="match status" value="1"/>
</dbReference>
<keyword evidence="8" id="KW-0325">Glycoprotein</keyword>
<dbReference type="SUPFAM" id="SSF69000">
    <property type="entry name" value="FAD-dependent thiol oxidase"/>
    <property type="match status" value="1"/>
</dbReference>
<evidence type="ECO:0000256" key="5">
    <source>
        <dbReference type="ARBA" id="ARBA00022827"/>
    </source>
</evidence>
<keyword evidence="10" id="KW-0812">Transmembrane</keyword>
<dbReference type="GeneID" id="8586421"/>
<dbReference type="Pfam" id="PF18371">
    <property type="entry name" value="FAD_SOX"/>
    <property type="match status" value="1"/>
</dbReference>
<dbReference type="Pfam" id="PF04777">
    <property type="entry name" value="Evr1_Alr"/>
    <property type="match status" value="1"/>
</dbReference>
<dbReference type="EMBL" id="HE600983">
    <property type="protein sequence ID" value="CAP32864.2"/>
    <property type="molecule type" value="Genomic_DNA"/>
</dbReference>
<reference evidence="13 14" key="2">
    <citation type="journal article" date="2011" name="PLoS Genet.">
        <title>Caenorhabditis briggsae recombinant inbred line genotypes reveal inter-strain incompatibility and the evolution of recombination.</title>
        <authorList>
            <person name="Ross J.A."/>
            <person name="Koboldt D.C."/>
            <person name="Staisch J.E."/>
            <person name="Chamberlin H.M."/>
            <person name="Gupta B.P."/>
            <person name="Miller R.D."/>
            <person name="Baird S.E."/>
            <person name="Haag E.S."/>
        </authorList>
    </citation>
    <scope>NUCLEOTIDE SEQUENCE [LARGE SCALE GENOMIC DNA]</scope>
    <source>
        <strain evidence="13 14">AF16</strain>
    </source>
</reference>
<keyword evidence="10" id="KW-0472">Membrane</keyword>
<dbReference type="InterPro" id="IPR013766">
    <property type="entry name" value="Thioredoxin_domain"/>
</dbReference>
<feature type="transmembrane region" description="Helical" evidence="10">
    <location>
        <begin position="12"/>
        <end position="33"/>
    </location>
</feature>
<comment type="caution">
    <text evidence="10">Lacks conserved residue(s) required for the propagation of feature annotation.</text>
</comment>
<dbReference type="OMA" id="LWRVHNF"/>
<dbReference type="RefSeq" id="XP_045095380.1">
    <property type="nucleotide sequence ID" value="XM_045239522.1"/>
</dbReference>
<evidence type="ECO:0000256" key="9">
    <source>
        <dbReference type="ARBA" id="ARBA00048864"/>
    </source>
</evidence>
<comment type="similarity">
    <text evidence="2">Belongs to the quiescin-sulfhydryl oxidase (QSOX) family.</text>
</comment>
<organism evidence="13 14">
    <name type="scientific">Caenorhabditis briggsae</name>
    <dbReference type="NCBI Taxonomy" id="6238"/>
    <lineage>
        <taxon>Eukaryota</taxon>
        <taxon>Metazoa</taxon>
        <taxon>Ecdysozoa</taxon>
        <taxon>Nematoda</taxon>
        <taxon>Chromadorea</taxon>
        <taxon>Rhabditida</taxon>
        <taxon>Rhabditina</taxon>
        <taxon>Rhabditomorpha</taxon>
        <taxon>Rhabditoidea</taxon>
        <taxon>Rhabditidae</taxon>
        <taxon>Peloderinae</taxon>
        <taxon>Caenorhabditis</taxon>
    </lineage>
</organism>
<dbReference type="FunFam" id="3.40.30.10:FF:000425">
    <property type="entry name" value="Sulfhydryl oxidase"/>
    <property type="match status" value="1"/>
</dbReference>
<dbReference type="Gene3D" id="1.20.120.310">
    <property type="entry name" value="ERV/ALR sulfhydryl oxidase domain"/>
    <property type="match status" value="1"/>
</dbReference>
<keyword evidence="10" id="KW-1133">Transmembrane helix</keyword>
<evidence type="ECO:0000256" key="1">
    <source>
        <dbReference type="ARBA" id="ARBA00001974"/>
    </source>
</evidence>
<dbReference type="FunCoup" id="A8XJN8">
    <property type="interactions" value="1444"/>
</dbReference>
<dbReference type="InterPro" id="IPR036774">
    <property type="entry name" value="ERV/ALR_sulphydryl_oxid_sf"/>
</dbReference>
<feature type="domain" description="Thioredoxin" evidence="12">
    <location>
        <begin position="24"/>
        <end position="180"/>
    </location>
</feature>
<gene>
    <name evidence="13 15" type="ORF">CBG14281</name>
    <name evidence="13" type="ORF">CBG_14281</name>
</gene>
<evidence type="ECO:0000256" key="7">
    <source>
        <dbReference type="ARBA" id="ARBA00023157"/>
    </source>
</evidence>
<dbReference type="KEGG" id="cbr:CBG_14281"/>
<dbReference type="GO" id="GO:0016971">
    <property type="term" value="F:flavin-dependent sulfhydryl oxidase activity"/>
    <property type="evidence" value="ECO:0000318"/>
    <property type="project" value="GO_Central"/>
</dbReference>
<dbReference type="GO" id="GO:0003756">
    <property type="term" value="F:protein disulfide isomerase activity"/>
    <property type="evidence" value="ECO:0000318"/>
    <property type="project" value="GO_Central"/>
</dbReference>
<evidence type="ECO:0000259" key="12">
    <source>
        <dbReference type="PROSITE" id="PS51352"/>
    </source>
</evidence>
<evidence type="ECO:0000313" key="14">
    <source>
        <dbReference type="Proteomes" id="UP000008549"/>
    </source>
</evidence>
<dbReference type="GO" id="GO:0006457">
    <property type="term" value="P:protein folding"/>
    <property type="evidence" value="ECO:0000318"/>
    <property type="project" value="GO_Central"/>
</dbReference>
<evidence type="ECO:0000256" key="8">
    <source>
        <dbReference type="ARBA" id="ARBA00023180"/>
    </source>
</evidence>
<dbReference type="PANTHER" id="PTHR22897">
    <property type="entry name" value="QUIESCIN Q6-RELATED SULFHYDRYL OXIDASE"/>
    <property type="match status" value="1"/>
</dbReference>
<dbReference type="GO" id="GO:0000139">
    <property type="term" value="C:Golgi membrane"/>
    <property type="evidence" value="ECO:0000318"/>
    <property type="project" value="GO_Central"/>
</dbReference>
<keyword evidence="6 10" id="KW-0560">Oxidoreductase</keyword>
<dbReference type="InterPro" id="IPR042568">
    <property type="entry name" value="QSOX_FAD-bd_sf"/>
</dbReference>
<dbReference type="InterPro" id="IPR017905">
    <property type="entry name" value="ERV/ALR_sulphydryl_oxidase"/>
</dbReference>
<dbReference type="EC" id="1.8.3.2" evidence="10"/>
<dbReference type="CDD" id="cd02992">
    <property type="entry name" value="PDI_a_QSOX"/>
    <property type="match status" value="1"/>
</dbReference>
<keyword evidence="3 10" id="KW-0285">Flavoprotein</keyword>
<dbReference type="InterPro" id="IPR039798">
    <property type="entry name" value="Sulfhydryl_oxidase"/>
</dbReference>
<dbReference type="Gene3D" id="1.20.120.1960">
    <property type="entry name" value="QSOX sulfhydryl oxidase domain"/>
    <property type="match status" value="1"/>
</dbReference>
<dbReference type="CTD" id="8586421"/>
<dbReference type="STRING" id="6238.A8XJN8"/>
<accession>A8XJN8</accession>
<dbReference type="InParanoid" id="A8XJN8"/>
<feature type="transmembrane region" description="Helical" evidence="10">
    <location>
        <begin position="643"/>
        <end position="662"/>
    </location>
</feature>
<evidence type="ECO:0000313" key="13">
    <source>
        <dbReference type="EMBL" id="CAP32864.2"/>
    </source>
</evidence>
<dbReference type="eggNOG" id="KOG1731">
    <property type="taxonomic scope" value="Eukaryota"/>
</dbReference>
<proteinExistence type="inferred from homology"/>
<keyword evidence="4" id="KW-0732">Signal</keyword>
<evidence type="ECO:0000259" key="11">
    <source>
        <dbReference type="PROSITE" id="PS51324"/>
    </source>
</evidence>
<dbReference type="PROSITE" id="PS51324">
    <property type="entry name" value="ERV_ALR"/>
    <property type="match status" value="1"/>
</dbReference>
<dbReference type="SUPFAM" id="SSF52833">
    <property type="entry name" value="Thioredoxin-like"/>
    <property type="match status" value="1"/>
</dbReference>
<evidence type="ECO:0000256" key="3">
    <source>
        <dbReference type="ARBA" id="ARBA00022630"/>
    </source>
</evidence>
<comment type="catalytic activity">
    <reaction evidence="9 10">
        <text>2 R'C(R)SH + O2 = R'C(R)S-S(R)CR' + H2O2</text>
        <dbReference type="Rhea" id="RHEA:17357"/>
        <dbReference type="ChEBI" id="CHEBI:15379"/>
        <dbReference type="ChEBI" id="CHEBI:16240"/>
        <dbReference type="ChEBI" id="CHEBI:16520"/>
        <dbReference type="ChEBI" id="CHEBI:17412"/>
        <dbReference type="EC" id="1.8.3.2"/>
    </reaction>
</comment>
<dbReference type="Proteomes" id="UP000008549">
    <property type="component" value="Unassembled WGS sequence"/>
</dbReference>
<protein>
    <recommendedName>
        <fullName evidence="10">Sulfhydryl oxidase</fullName>
        <ecNumber evidence="10">1.8.3.2</ecNumber>
    </recommendedName>
</protein>
<dbReference type="Gene3D" id="3.40.30.10">
    <property type="entry name" value="Glutaredoxin"/>
    <property type="match status" value="1"/>
</dbReference>
<sequence>MHKKEPGVAKSVCIAAIIAGVFMLFVLVVILAVSAGRGNGESLYDKDDPILELDVDTFNPAIYGVNKKISFQKKAHFVEFYSSWCGACIGYAPTFKKFAKQLEKWAPLVQVTVVNCADDKNMPLCREHSVSSYPSLRSSSELKLFQYFKYNSASKDDGMKYSGDKYDINKLAHDIAGLAQADAQRQNPENWPTFLPLSDSTTLEDVFKSIGSTPYLAIVVQDSPSVIAWSNLINYHGNNALKVAYVEQKHQIALKFFSDGGAHALLFSNGNAEPMWKSSSPIEKWLDVQEKVEELIGDKIAARSPTIQPVNAAPVIAAPSNPLNNQFEVQLVDLKSAMSYMLYKEIPRREEIRDEPLAALKQWMHTLKKYAPGTTPMRRLFFRLDEWIQLRSVVTANEWTAKVDEIQQALGNPLPKEITWMACAGSKPNLRGYTCGLWTLAHTITVEAYKQEKHNTAFKPVIDVLEPFRAFIFHFLSCSECAQNFTKEAEKNQLHLVTRAEDVYAWLWRVHNFVNKRLSGSLTDDPSFKKQQFPPKSVCPDCYDSNGEIDEAKALPFVFKYYSNIKTDPAENVPGYKVVEYKEGKTLSAGQRHLNPKFQVHAGKVDQLEANEKVKNVLDASPQRTWKDIDGYDNIPESSRTHWYFIWLSLIGVALIVVYCKYRKNRSKFWKTFYYQNDFKL</sequence>
<dbReference type="InterPro" id="IPR036249">
    <property type="entry name" value="Thioredoxin-like_sf"/>
</dbReference>
<evidence type="ECO:0000313" key="15">
    <source>
        <dbReference type="WormBase" id="CBG14281a"/>
    </source>
</evidence>